<organism evidence="2 3">
    <name type="scientific">Aliiroseovarius crassostreae</name>
    <dbReference type="NCBI Taxonomy" id="154981"/>
    <lineage>
        <taxon>Bacteria</taxon>
        <taxon>Pseudomonadati</taxon>
        <taxon>Pseudomonadota</taxon>
        <taxon>Alphaproteobacteria</taxon>
        <taxon>Rhodobacterales</taxon>
        <taxon>Paracoccaceae</taxon>
        <taxon>Aliiroseovarius</taxon>
    </lineage>
</organism>
<dbReference type="InterPro" id="IPR016047">
    <property type="entry name" value="M23ase_b-sheet_dom"/>
</dbReference>
<evidence type="ECO:0000313" key="2">
    <source>
        <dbReference type="EMBL" id="KPN62910.1"/>
    </source>
</evidence>
<dbReference type="Pfam" id="PF01551">
    <property type="entry name" value="Peptidase_M23"/>
    <property type="match status" value="1"/>
</dbReference>
<accession>A0A0P7I1V5</accession>
<evidence type="ECO:0000313" key="3">
    <source>
        <dbReference type="Proteomes" id="UP000050471"/>
    </source>
</evidence>
<protein>
    <recommendedName>
        <fullName evidence="1">M23ase beta-sheet core domain-containing protein</fullName>
    </recommendedName>
</protein>
<comment type="caution">
    <text evidence="2">The sequence shown here is derived from an EMBL/GenBank/DDBJ whole genome shotgun (WGS) entry which is preliminary data.</text>
</comment>
<sequence length="311" mass="32543">MARIGLIALLPIMVATKGATESCLAVPVMSEAGERIMSPYGVDRSSRPGASSGYHQGLDIVNSAGRGDPIFAGIHGTVFVAKDGSGGKKVGITSTDGTQRFVFFHLDSYSVRVGDTVTPDTQIGIQGSTGVSYSAVHLHLSSLLRGDVLRAHGNTGRVWRTSHGWVGTKGTSPLSASQIEGALPNDYYFVNPETYLHHRIQFNVPAAYQAQGVIRPDNLTLEPTCTPSTEFFDMAAARSSNGGVSSADGIQSEFARQGADEAVAAAVQERKEAIINVAQAAVGDLVSRSNDGVGASHRALGWAGLVAGMTE</sequence>
<proteinExistence type="predicted"/>
<keyword evidence="3" id="KW-1185">Reference proteome</keyword>
<reference evidence="2 3" key="1">
    <citation type="submission" date="2015-09" db="EMBL/GenBank/DDBJ databases">
        <title>Draft genome sequence of Aliiroseovarius crassostreae CV919-312TSm, the causative agent of Roseovarius Oyster Disease (formerly Juvenile Oyster Disease).</title>
        <authorList>
            <person name="Kessner L."/>
            <person name="Spinard E."/>
            <person name="Nelson D."/>
        </authorList>
    </citation>
    <scope>NUCLEOTIDE SEQUENCE [LARGE SCALE GENOMIC DNA]</scope>
    <source>
        <strain evidence="2 3">CV919-312</strain>
    </source>
</reference>
<gene>
    <name evidence="2" type="ORF">AKJ29_01835</name>
</gene>
<dbReference type="Gene3D" id="2.70.70.10">
    <property type="entry name" value="Glucose Permease (Domain IIA)"/>
    <property type="match status" value="1"/>
</dbReference>
<dbReference type="STRING" id="154981.AKJ29_01835"/>
<dbReference type="AlphaFoldDB" id="A0A0P7I1V5"/>
<name>A0A0P7I1V5_9RHOB</name>
<dbReference type="Proteomes" id="UP000050471">
    <property type="component" value="Unassembled WGS sequence"/>
</dbReference>
<feature type="domain" description="M23ase beta-sheet core" evidence="1">
    <location>
        <begin position="54"/>
        <end position="141"/>
    </location>
</feature>
<dbReference type="SUPFAM" id="SSF51261">
    <property type="entry name" value="Duplicated hybrid motif"/>
    <property type="match status" value="1"/>
</dbReference>
<dbReference type="GO" id="GO:0004222">
    <property type="term" value="F:metalloendopeptidase activity"/>
    <property type="evidence" value="ECO:0007669"/>
    <property type="project" value="TreeGrafter"/>
</dbReference>
<dbReference type="PANTHER" id="PTHR21666:SF270">
    <property type="entry name" value="MUREIN HYDROLASE ACTIVATOR ENVC"/>
    <property type="match status" value="1"/>
</dbReference>
<dbReference type="InterPro" id="IPR050570">
    <property type="entry name" value="Cell_wall_metabolism_enzyme"/>
</dbReference>
<evidence type="ECO:0000259" key="1">
    <source>
        <dbReference type="Pfam" id="PF01551"/>
    </source>
</evidence>
<dbReference type="EMBL" id="LKBA01000008">
    <property type="protein sequence ID" value="KPN62910.1"/>
    <property type="molecule type" value="Genomic_DNA"/>
</dbReference>
<dbReference type="PANTHER" id="PTHR21666">
    <property type="entry name" value="PEPTIDASE-RELATED"/>
    <property type="match status" value="1"/>
</dbReference>
<dbReference type="InterPro" id="IPR011055">
    <property type="entry name" value="Dup_hybrid_motif"/>
</dbReference>
<dbReference type="CDD" id="cd12797">
    <property type="entry name" value="M23_peptidase"/>
    <property type="match status" value="1"/>
</dbReference>